<evidence type="ECO:0000313" key="3">
    <source>
        <dbReference type="EMBL" id="CAD5938804.1"/>
    </source>
</evidence>
<sequence length="296" mass="32709">MPLYPNQPFWRYGIFQIFAILTAVFLVLALLTSQLVLFQELVTVQIALDLSSSTYEKTQVFRGPGTIMQQEIEAVKAYVAKNANLAEPNLISVSGFANRVIPITPQFTHNPQDISRSIDQVVQPVLASQIGGQTNINLAVENGLSQLKTKSGRCSQLLVITDGEFDLAEPTVNQGRNNGVKFNFLIVGQPVTPQISNWAKKTGGIALNATPENISQLLTNKVFNRFNQSPFTPWFLGLGFISFMWMLLLPLDRFLLKVLRIRPDVSGVIALYNALSWTVLTPLFLVFAVGNPLVGC</sequence>
<gene>
    <name evidence="3" type="ORF">NO713_01782</name>
</gene>
<evidence type="ECO:0000313" key="4">
    <source>
        <dbReference type="Proteomes" id="UP001153719"/>
    </source>
</evidence>
<dbReference type="AlphaFoldDB" id="A0A9W4CM23"/>
<keyword evidence="4" id="KW-1185">Reference proteome</keyword>
<reference evidence="3" key="1">
    <citation type="submission" date="2020-09" db="EMBL/GenBank/DDBJ databases">
        <authorList>
            <person name="Blom J."/>
        </authorList>
    </citation>
    <scope>NUCLEOTIDE SEQUENCE</scope>
    <source>
        <strain evidence="3">No.713</strain>
    </source>
</reference>
<proteinExistence type="predicted"/>
<dbReference type="KEGG" id="ppsu:NO713_01782"/>
<keyword evidence="1" id="KW-0472">Membrane</keyword>
<dbReference type="PROSITE" id="PS50234">
    <property type="entry name" value="VWFA"/>
    <property type="match status" value="1"/>
</dbReference>
<keyword evidence="1" id="KW-0812">Transmembrane</keyword>
<feature type="transmembrane region" description="Helical" evidence="1">
    <location>
        <begin position="231"/>
        <end position="249"/>
    </location>
</feature>
<dbReference type="SUPFAM" id="SSF53300">
    <property type="entry name" value="vWA-like"/>
    <property type="match status" value="1"/>
</dbReference>
<protein>
    <recommendedName>
        <fullName evidence="2">VWFA domain-containing protein</fullName>
    </recommendedName>
</protein>
<dbReference type="Gene3D" id="3.40.50.410">
    <property type="entry name" value="von Willebrand factor, type A domain"/>
    <property type="match status" value="1"/>
</dbReference>
<accession>A0A9W4CM23</accession>
<feature type="transmembrane region" description="Helical" evidence="1">
    <location>
        <begin position="269"/>
        <end position="290"/>
    </location>
</feature>
<dbReference type="InterPro" id="IPR036465">
    <property type="entry name" value="vWFA_dom_sf"/>
</dbReference>
<feature type="domain" description="VWFA" evidence="2">
    <location>
        <begin position="43"/>
        <end position="226"/>
    </location>
</feature>
<dbReference type="Proteomes" id="UP001153719">
    <property type="component" value="Chromosome"/>
</dbReference>
<name>A0A9W4CM23_9CYAN</name>
<dbReference type="EMBL" id="LR882967">
    <property type="protein sequence ID" value="CAD5938804.1"/>
    <property type="molecule type" value="Genomic_DNA"/>
</dbReference>
<keyword evidence="1" id="KW-1133">Transmembrane helix</keyword>
<dbReference type="RefSeq" id="WP_254173563.1">
    <property type="nucleotide sequence ID" value="NZ_LR882967.1"/>
</dbReference>
<organism evidence="3 4">
    <name type="scientific">Planktothrix pseudagardhii</name>
    <dbReference type="NCBI Taxonomy" id="132604"/>
    <lineage>
        <taxon>Bacteria</taxon>
        <taxon>Bacillati</taxon>
        <taxon>Cyanobacteriota</taxon>
        <taxon>Cyanophyceae</taxon>
        <taxon>Oscillatoriophycideae</taxon>
        <taxon>Oscillatoriales</taxon>
        <taxon>Microcoleaceae</taxon>
        <taxon>Planktothrix</taxon>
    </lineage>
</organism>
<dbReference type="InterPro" id="IPR002035">
    <property type="entry name" value="VWF_A"/>
</dbReference>
<evidence type="ECO:0000256" key="1">
    <source>
        <dbReference type="SAM" id="Phobius"/>
    </source>
</evidence>
<feature type="transmembrane region" description="Helical" evidence="1">
    <location>
        <begin position="12"/>
        <end position="31"/>
    </location>
</feature>
<evidence type="ECO:0000259" key="2">
    <source>
        <dbReference type="PROSITE" id="PS50234"/>
    </source>
</evidence>